<dbReference type="InterPro" id="IPR013154">
    <property type="entry name" value="ADH-like_N"/>
</dbReference>
<dbReference type="Gene3D" id="3.40.47.10">
    <property type="match status" value="1"/>
</dbReference>
<dbReference type="InterPro" id="IPR013149">
    <property type="entry name" value="ADH-like_C"/>
</dbReference>
<dbReference type="SUPFAM" id="SSF53901">
    <property type="entry name" value="Thiolase-like"/>
    <property type="match status" value="1"/>
</dbReference>
<dbReference type="GO" id="GO:0008270">
    <property type="term" value="F:zinc ion binding"/>
    <property type="evidence" value="ECO:0007669"/>
    <property type="project" value="InterPro"/>
</dbReference>
<dbReference type="InterPro" id="IPR014031">
    <property type="entry name" value="Ketoacyl_synth_C"/>
</dbReference>
<dbReference type="SUPFAM" id="SSF50129">
    <property type="entry name" value="GroES-like"/>
    <property type="match status" value="1"/>
</dbReference>
<evidence type="ECO:0000256" key="3">
    <source>
        <dbReference type="ARBA" id="ARBA00022679"/>
    </source>
</evidence>
<dbReference type="EMBL" id="LR743504">
    <property type="protein sequence ID" value="CAA2104468.1"/>
    <property type="molecule type" value="Genomic_DNA"/>
</dbReference>
<dbReference type="Pfam" id="PF14765">
    <property type="entry name" value="PS-DH"/>
    <property type="match status" value="1"/>
</dbReference>
<dbReference type="InterPro" id="IPR014030">
    <property type="entry name" value="Ketoacyl_synth_N"/>
</dbReference>
<accession>A0A679IV34</accession>
<dbReference type="CDD" id="cd00833">
    <property type="entry name" value="PKS"/>
    <property type="match status" value="1"/>
</dbReference>
<dbReference type="Pfam" id="PF00109">
    <property type="entry name" value="ketoacyl-synt"/>
    <property type="match status" value="1"/>
</dbReference>
<evidence type="ECO:0000259" key="9">
    <source>
        <dbReference type="PROSITE" id="PS52004"/>
    </source>
</evidence>
<feature type="active site" description="Proton donor; for dehydratase activity" evidence="7">
    <location>
        <position position="1089"/>
    </location>
</feature>
<feature type="region of interest" description="C-terminal hotdog fold" evidence="7">
    <location>
        <begin position="1031"/>
        <end position="1174"/>
    </location>
</feature>
<proteinExistence type="predicted"/>
<keyword evidence="5" id="KW-0511">Multifunctional enzyme</keyword>
<dbReference type="SMART" id="SM00827">
    <property type="entry name" value="PKS_AT"/>
    <property type="match status" value="1"/>
</dbReference>
<dbReference type="Pfam" id="PF08240">
    <property type="entry name" value="ADH_N"/>
    <property type="match status" value="1"/>
</dbReference>
<evidence type="ECO:0000256" key="2">
    <source>
        <dbReference type="ARBA" id="ARBA00022553"/>
    </source>
</evidence>
<evidence type="ECO:0000259" key="10">
    <source>
        <dbReference type="PROSITE" id="PS52019"/>
    </source>
</evidence>
<name>A0A679IV34_9HYPH</name>
<dbReference type="FunFam" id="3.40.50.720:FF:000209">
    <property type="entry name" value="Polyketide synthase Pks12"/>
    <property type="match status" value="1"/>
</dbReference>
<dbReference type="Gene3D" id="3.40.50.150">
    <property type="entry name" value="Vaccinia Virus protein VP39"/>
    <property type="match status" value="1"/>
</dbReference>
<keyword evidence="1" id="KW-0596">Phosphopantetheine</keyword>
<dbReference type="InterPro" id="IPR016039">
    <property type="entry name" value="Thiolase-like"/>
</dbReference>
<dbReference type="Pfam" id="PF00107">
    <property type="entry name" value="ADH_zinc_N"/>
    <property type="match status" value="1"/>
</dbReference>
<dbReference type="SUPFAM" id="SSF55048">
    <property type="entry name" value="Probable ACP-binding domain of malonyl-CoA ACP transacylase"/>
    <property type="match status" value="1"/>
</dbReference>
<dbReference type="InterPro" id="IPR020807">
    <property type="entry name" value="PKS_DH"/>
</dbReference>
<dbReference type="SMART" id="SM00826">
    <property type="entry name" value="PKS_DH"/>
    <property type="match status" value="1"/>
</dbReference>
<dbReference type="InterPro" id="IPR049552">
    <property type="entry name" value="PKS_DH_N"/>
</dbReference>
<keyword evidence="6 11" id="KW-0012">Acyltransferase</keyword>
<dbReference type="Gene3D" id="3.30.70.3290">
    <property type="match status" value="1"/>
</dbReference>
<sequence>MVSSIKSVCESNVIKRTDIAIVGRSCRLPGAASIDGLWQLLSEGRCAVGRIPEDRWSLERFGHPRAQERGKSYTWSAGVLDDIWSFDPGVFGISPREAEQMDPQQRLLLELTWEALEDAGLRPSAVAGSQIGVFVGASSLDYGNLRVLDTSSGDAYAATGNTLSILSNRISYIYDLKGPSFTVDTACSSSLVALDAAVAAIAGGRIDTAVVAGVNLLASPFNFICFSNAQMLSRTGLCQAFSANADGYVRSEGGVVLVLKSARQAARDGDTVRGVIAASGVNSDGRTTGISLPSGYAQGALLEQVYREAEIDFDAVAFVEAHGTGTAVGDPIEAGAIGGKIGRPRKEPLPIGSIKSNIGHTEPVSGLAGLLKASLALEHDLLPPSLHAAELNPDIPFTKLNLLVVTAPLTLPRGRGERFAGVNSFGFGGTNAHIVLTDGAPAPAASDAGRPPELLLLSAQSRAALNELALDYAERFEQADEAQTVRIAAAAAHRRERLSTRLAMPLDADLPATLRAVADAEETDIARVGTAVDRNAEVAFVYSGNGSQWVGMGREAYERSAAFQSAFDRIDVLFAEISGWSLKEALFAEDLAERMVLTRVSQPLIFAISSASTTALKAAGLVPSFVLGHSVGEIAAAEGAGILSLEQAVKVIFYRSQHQETTRGLGTMAVLLAPVEEIEIFLKDYPSLDIAAYNSPKAVTVAGPVADIDEAMKALARKRRRGRKLDLAYPFHGRLMNPTEKPLLRDLAGLKPYPGAIAMVSTVTGTVLPGGEFDAGYWWRNIREPVRFSDAVQEATRKGARIFVEVGPRATLLPHIGDCIEPLGIENATVGVLTNKPVGSDPFARALASALVHGAAVDEAVVFGENPKGDVALPSYPWQRRPFRLSETSEGVGAATARTYHPLYGSRLSPDGLEWLGHVDIATVPDLDDHRIDGQAILPGAAFIEMALGVAREAMRSDDVVLAEFEILSPMVFAEETLREVAVRLSGSGNQIQILSRPRLTQAGWQLHASAKVVDGTFAARPRQDIDIPAENAVEGAGLYRLAAASGLDFGPSFRQVALSARVDETTIVSQLKPAEADLRFGLVPARLDACFHGLILLFADLMGEGSTKAYVPVRFGEIRLIRPGAVIARAMIRTRRCNERSILADFTLVDEAGEVIATLREGRFQALRTKSGQDLAAYAIAQRSELATEPTAIPLDRRARIADAVRPGIKAALAPADAALSPGHLLLEGWATSLAYRMAEGLQRSGTVAIDERVPEAMRPWLLNALYALESSGLATLDGTRWTLRKDVTLPAPDEIMRWIAADHPELSAELVLTADLGAVVARLVASELASPPTLPQNALDAFVLRSATARASSDVIAAICEGARADLPKDRSLRLLQVGFGPLSAQAAAIADGIAAQLTVFETDRRLAERARLALPRGVTVIEDETDLTEGGFDAILASNVLHRSERGLLGKVADALATGGFLLAVEPGASLFRDLVFGLMPDWFESVDGMPLGRLDDIAGWQRSLSDTGLVRIAVDRAASANGDDLLFLAEAPVRLKASTGQTFTFIIGSRDSFAAETASSLATLLVAAGVHVSIILDSEQSLLELERETPDTVVFLAGAFGSGGEAADRLRERCLGLKRCVEHLGTRQTRLWVVCPGATRHDGAGAVEAGLWAFTRTLANEVANLDIRRIDLTEAMPTKFASERLRDVILSGTLETEIVLDVDATRVIRFSPGQLSRRPAADAVAAPASQLERSATGGLNDMRWGPAERRVPGRGEVEIAVEATGLNFRDVLWALSMLPEEILEDGFAGPRLGLEVAGRVVSVGKGAAAFKVGDRVVAFAQSGFSTHIVVPELVVAPSPPGLDPQAAATVPVAFLTAYYSLVSCARLRRGEWVLVHGGAGGVGLAALQIAKLKGARVIATAGSREKRALVKALGAEHVLDSRSLAFVDEVRRITGDGVGVVLNSLFGEAMERSLNCLKPFGRFIELGKRDYVANTHIGLRPFRRNLSYFGVDLDQVLQHQGEDGARLFREVMALFTEGGLKPLPFQPFTADEVSDAFRLMQQSGHVGKIVIAPPKPGSIVVERKSDFQVSAEGVHVITGGLGGFGIEAARWLADRGARHLVLVGRKGASSPEAKQVVADLAVRGVSVAAMACDITSRRAVEDLIEEVESGGRKLAGVIHGAMVLQDGLIANLDAASLDAVIRPKVVGAEHLDAATRGRALDYFVLFSSATTFIGNPGQGAYVAANGFMEGLARRRRALGLPALAIAWGAIGDVGVLARNRAVMETLAGRVGVTPMDARRSLDLMAEALEGQGSSPDDAVLAIASMHWGKARERLATMRSPSYGDLGSDQQAEAGTVATIDIGGLLKAQDLDAVRKTVSDAIVEDIARILRLPKDDISRVRHLSEIGLDSLMGVELGASLQERFALDAPPSGISSGLTVVELAETLIQSVAAPVDDASAAVMSLAQRHASEGVDVRTLEPFHELVEQNSLQIKEILP</sequence>
<dbReference type="SMART" id="SM00829">
    <property type="entry name" value="PKS_ER"/>
    <property type="match status" value="1"/>
</dbReference>
<dbReference type="Gene3D" id="3.90.180.10">
    <property type="entry name" value="Medium-chain alcohol dehydrogenases, catalytic domain"/>
    <property type="match status" value="1"/>
</dbReference>
<dbReference type="InterPro" id="IPR009081">
    <property type="entry name" value="PP-bd_ACP"/>
</dbReference>
<dbReference type="PROSITE" id="PS00606">
    <property type="entry name" value="KS3_1"/>
    <property type="match status" value="1"/>
</dbReference>
<reference evidence="11" key="1">
    <citation type="submission" date="2019-12" db="EMBL/GenBank/DDBJ databases">
        <authorList>
            <person name="Cremers G."/>
        </authorList>
    </citation>
    <scope>NUCLEOTIDE SEQUENCE</scope>
    <source>
        <strain evidence="11">Mbul1</strain>
    </source>
</reference>
<dbReference type="InterPro" id="IPR032821">
    <property type="entry name" value="PKS_assoc"/>
</dbReference>
<dbReference type="Gene3D" id="3.40.50.720">
    <property type="entry name" value="NAD(P)-binding Rossmann-like Domain"/>
    <property type="match status" value="3"/>
</dbReference>
<dbReference type="InterPro" id="IPR050091">
    <property type="entry name" value="PKS_NRPS_Biosynth_Enz"/>
</dbReference>
<evidence type="ECO:0000256" key="5">
    <source>
        <dbReference type="ARBA" id="ARBA00023268"/>
    </source>
</evidence>
<evidence type="ECO:0000256" key="4">
    <source>
        <dbReference type="ARBA" id="ARBA00022857"/>
    </source>
</evidence>
<dbReference type="InterPro" id="IPR036291">
    <property type="entry name" value="NAD(P)-bd_dom_sf"/>
</dbReference>
<dbReference type="PROSITE" id="PS01162">
    <property type="entry name" value="QOR_ZETA_CRYSTAL"/>
    <property type="match status" value="1"/>
</dbReference>
<dbReference type="EC" id="2.3.1.94" evidence="11"/>
<dbReference type="Gene3D" id="3.10.129.110">
    <property type="entry name" value="Polyketide synthase dehydratase"/>
    <property type="match status" value="1"/>
</dbReference>
<dbReference type="InterPro" id="IPR018201">
    <property type="entry name" value="Ketoacyl_synth_AS"/>
</dbReference>
<dbReference type="InterPro" id="IPR006162">
    <property type="entry name" value="Ppantetheine_attach_site"/>
</dbReference>
<dbReference type="GO" id="GO:0004315">
    <property type="term" value="F:3-oxoacyl-[acyl-carrier-protein] synthase activity"/>
    <property type="evidence" value="ECO:0007669"/>
    <property type="project" value="InterPro"/>
</dbReference>
<keyword evidence="3 11" id="KW-0808">Transferase</keyword>
<dbReference type="InterPro" id="IPR020841">
    <property type="entry name" value="PKS_Beta-ketoAc_synthase_dom"/>
</dbReference>
<feature type="domain" description="PKS/mFAS DH" evidence="10">
    <location>
        <begin position="901"/>
        <end position="1174"/>
    </location>
</feature>
<organism evidence="11">
    <name type="scientific">Methylobacterium bullatum</name>
    <dbReference type="NCBI Taxonomy" id="570505"/>
    <lineage>
        <taxon>Bacteria</taxon>
        <taxon>Pseudomonadati</taxon>
        <taxon>Pseudomonadota</taxon>
        <taxon>Alphaproteobacteria</taxon>
        <taxon>Hyphomicrobiales</taxon>
        <taxon>Methylobacteriaceae</taxon>
        <taxon>Methylobacterium</taxon>
    </lineage>
</organism>
<dbReference type="PROSITE" id="PS52019">
    <property type="entry name" value="PKS_MFAS_DH"/>
    <property type="match status" value="1"/>
</dbReference>
<dbReference type="InterPro" id="IPR042104">
    <property type="entry name" value="PKS_dehydratase_sf"/>
</dbReference>
<gene>
    <name evidence="11" type="primary">eryA</name>
    <name evidence="11" type="ORF">MBUL_02718</name>
</gene>
<evidence type="ECO:0000256" key="1">
    <source>
        <dbReference type="ARBA" id="ARBA00022450"/>
    </source>
</evidence>
<dbReference type="PROSITE" id="PS52004">
    <property type="entry name" value="KS3_2"/>
    <property type="match status" value="1"/>
</dbReference>
<dbReference type="InterPro" id="IPR049551">
    <property type="entry name" value="PKS_DH_C"/>
</dbReference>
<dbReference type="PANTHER" id="PTHR43775:SF37">
    <property type="entry name" value="SI:DKEY-61P9.11"/>
    <property type="match status" value="1"/>
</dbReference>
<dbReference type="SMART" id="SM00822">
    <property type="entry name" value="PKS_KR"/>
    <property type="match status" value="1"/>
</dbReference>
<dbReference type="PANTHER" id="PTHR43775">
    <property type="entry name" value="FATTY ACID SYNTHASE"/>
    <property type="match status" value="1"/>
</dbReference>
<dbReference type="GO" id="GO:0006633">
    <property type="term" value="P:fatty acid biosynthetic process"/>
    <property type="evidence" value="ECO:0007669"/>
    <property type="project" value="InterPro"/>
</dbReference>
<dbReference type="Gene3D" id="3.40.366.10">
    <property type="entry name" value="Malonyl-Coenzyme A Acyl Carrier Protein, domain 2"/>
    <property type="match status" value="1"/>
</dbReference>
<feature type="active site" description="Proton acceptor; for dehydratase activity" evidence="7">
    <location>
        <position position="930"/>
    </location>
</feature>
<feature type="domain" description="Ketosynthase family 3 (KS3)" evidence="9">
    <location>
        <begin position="16"/>
        <end position="438"/>
    </location>
</feature>
<dbReference type="Pfam" id="PF02801">
    <property type="entry name" value="Ketoacyl-synt_C"/>
    <property type="match status" value="1"/>
</dbReference>
<dbReference type="SMART" id="SM00825">
    <property type="entry name" value="PKS_KS"/>
    <property type="match status" value="1"/>
</dbReference>
<dbReference type="InterPro" id="IPR011032">
    <property type="entry name" value="GroES-like_sf"/>
</dbReference>
<dbReference type="GO" id="GO:0031177">
    <property type="term" value="F:phosphopantetheine binding"/>
    <property type="evidence" value="ECO:0007669"/>
    <property type="project" value="InterPro"/>
</dbReference>
<evidence type="ECO:0000259" key="8">
    <source>
        <dbReference type="PROSITE" id="PS50075"/>
    </source>
</evidence>
<dbReference type="SUPFAM" id="SSF47336">
    <property type="entry name" value="ACP-like"/>
    <property type="match status" value="1"/>
</dbReference>
<dbReference type="PROSITE" id="PS50075">
    <property type="entry name" value="CARRIER"/>
    <property type="match status" value="1"/>
</dbReference>
<dbReference type="InterPro" id="IPR002364">
    <property type="entry name" value="Quin_OxRdtase/zeta-crystal_CS"/>
</dbReference>
<dbReference type="InterPro" id="IPR057326">
    <property type="entry name" value="KR_dom"/>
</dbReference>
<dbReference type="Pfam" id="PF00698">
    <property type="entry name" value="Acyl_transf_1"/>
    <property type="match status" value="1"/>
</dbReference>
<feature type="domain" description="Carrier" evidence="8">
    <location>
        <begin position="2356"/>
        <end position="2433"/>
    </location>
</feature>
<dbReference type="SUPFAM" id="SSF53335">
    <property type="entry name" value="S-adenosyl-L-methionine-dependent methyltransferases"/>
    <property type="match status" value="1"/>
</dbReference>
<feature type="region of interest" description="N-terminal hotdog fold" evidence="7">
    <location>
        <begin position="901"/>
        <end position="1020"/>
    </location>
</feature>
<dbReference type="InterPro" id="IPR036736">
    <property type="entry name" value="ACP-like_sf"/>
</dbReference>
<dbReference type="InterPro" id="IPR029063">
    <property type="entry name" value="SAM-dependent_MTases_sf"/>
</dbReference>
<dbReference type="Pfam" id="PF21089">
    <property type="entry name" value="PKS_DH_N"/>
    <property type="match status" value="1"/>
</dbReference>
<dbReference type="GO" id="GO:0004312">
    <property type="term" value="F:fatty acid synthase activity"/>
    <property type="evidence" value="ECO:0007669"/>
    <property type="project" value="TreeGrafter"/>
</dbReference>
<evidence type="ECO:0000313" key="11">
    <source>
        <dbReference type="EMBL" id="CAA2104468.1"/>
    </source>
</evidence>
<evidence type="ECO:0000256" key="6">
    <source>
        <dbReference type="ARBA" id="ARBA00023315"/>
    </source>
</evidence>
<dbReference type="Pfam" id="PF00550">
    <property type="entry name" value="PP-binding"/>
    <property type="match status" value="1"/>
</dbReference>
<dbReference type="PROSITE" id="PS00012">
    <property type="entry name" value="PHOSPHOPANTETHEINE"/>
    <property type="match status" value="1"/>
</dbReference>
<dbReference type="InterPro" id="IPR020806">
    <property type="entry name" value="PKS_PP-bd"/>
</dbReference>
<dbReference type="Pfam" id="PF08659">
    <property type="entry name" value="KR"/>
    <property type="match status" value="1"/>
</dbReference>
<keyword evidence="2" id="KW-0597">Phosphoprotein</keyword>
<dbReference type="Pfam" id="PF16197">
    <property type="entry name" value="KAsynt_C_assoc"/>
    <property type="match status" value="1"/>
</dbReference>
<dbReference type="SMART" id="SM00823">
    <property type="entry name" value="PKS_PP"/>
    <property type="match status" value="1"/>
</dbReference>
<dbReference type="InterPro" id="IPR016036">
    <property type="entry name" value="Malonyl_transacylase_ACP-bd"/>
</dbReference>
<keyword evidence="4" id="KW-0521">NADP</keyword>
<dbReference type="SUPFAM" id="SSF51735">
    <property type="entry name" value="NAD(P)-binding Rossmann-fold domains"/>
    <property type="match status" value="3"/>
</dbReference>
<dbReference type="SUPFAM" id="SSF52151">
    <property type="entry name" value="FabD/lysophospholipase-like"/>
    <property type="match status" value="1"/>
</dbReference>
<dbReference type="InterPro" id="IPR013968">
    <property type="entry name" value="PKS_KR"/>
</dbReference>
<dbReference type="GO" id="GO:0047879">
    <property type="term" value="F:erythronolide synthase activity"/>
    <property type="evidence" value="ECO:0007669"/>
    <property type="project" value="UniProtKB-EC"/>
</dbReference>
<dbReference type="InterPro" id="IPR016035">
    <property type="entry name" value="Acyl_Trfase/lysoPLipase"/>
</dbReference>
<dbReference type="InterPro" id="IPR014043">
    <property type="entry name" value="Acyl_transferase_dom"/>
</dbReference>
<dbReference type="InterPro" id="IPR020843">
    <property type="entry name" value="ER"/>
</dbReference>
<evidence type="ECO:0000256" key="7">
    <source>
        <dbReference type="PROSITE-ProRule" id="PRU01363"/>
    </source>
</evidence>
<dbReference type="InterPro" id="IPR001227">
    <property type="entry name" value="Ac_transferase_dom_sf"/>
</dbReference>
<dbReference type="GO" id="GO:0016491">
    <property type="term" value="F:oxidoreductase activity"/>
    <property type="evidence" value="ECO:0007669"/>
    <property type="project" value="InterPro"/>
</dbReference>
<dbReference type="CDD" id="cd05195">
    <property type="entry name" value="enoyl_red"/>
    <property type="match status" value="1"/>
</dbReference>
<dbReference type="Gene3D" id="1.10.1200.10">
    <property type="entry name" value="ACP-like"/>
    <property type="match status" value="1"/>
</dbReference>
<protein>
    <submittedName>
        <fullName evidence="11">Erythronolide synthase, modules 3 and 4</fullName>
        <ecNumber evidence="11">2.3.1.94</ecNumber>
    </submittedName>
</protein>
<dbReference type="InterPro" id="IPR049900">
    <property type="entry name" value="PKS_mFAS_DH"/>
</dbReference>